<dbReference type="Proteomes" id="UP000269396">
    <property type="component" value="Unassembled WGS sequence"/>
</dbReference>
<dbReference type="Gene3D" id="3.40.50.300">
    <property type="entry name" value="P-loop containing nucleotide triphosphate hydrolases"/>
    <property type="match status" value="1"/>
</dbReference>
<reference evidence="1 2" key="1">
    <citation type="submission" date="2018-11" db="EMBL/GenBank/DDBJ databases">
        <authorList>
            <consortium name="Pathogen Informatics"/>
        </authorList>
    </citation>
    <scope>NUCLEOTIDE SEQUENCE [LARGE SCALE GENOMIC DNA]</scope>
    <source>
        <strain>Denwood</strain>
        <strain evidence="2">Zambia</strain>
    </source>
</reference>
<evidence type="ECO:0000313" key="2">
    <source>
        <dbReference type="Proteomes" id="UP000269396"/>
    </source>
</evidence>
<dbReference type="EMBL" id="UZAL01042631">
    <property type="protein sequence ID" value="VDP80259.1"/>
    <property type="molecule type" value="Genomic_DNA"/>
</dbReference>
<proteinExistence type="predicted"/>
<accession>A0A183PZ08</accession>
<sequence length="66" mass="7440">MTADVLKALVCCETGIGKSTLLESLFNQKFDFSPSSHDLADPKLKAVTYGRNMFIPFRSFHRSQRS</sequence>
<dbReference type="STRING" id="31246.A0A183PZ08"/>
<gene>
    <name evidence="1" type="ORF">SMTD_LOCUS19594</name>
</gene>
<organism evidence="1 2">
    <name type="scientific">Schistosoma mattheei</name>
    <dbReference type="NCBI Taxonomy" id="31246"/>
    <lineage>
        <taxon>Eukaryota</taxon>
        <taxon>Metazoa</taxon>
        <taxon>Spiralia</taxon>
        <taxon>Lophotrochozoa</taxon>
        <taxon>Platyhelminthes</taxon>
        <taxon>Trematoda</taxon>
        <taxon>Digenea</taxon>
        <taxon>Strigeidida</taxon>
        <taxon>Schistosomatoidea</taxon>
        <taxon>Schistosomatidae</taxon>
        <taxon>Schistosoma</taxon>
    </lineage>
</organism>
<dbReference type="AlphaFoldDB" id="A0A183PZ08"/>
<protein>
    <submittedName>
        <fullName evidence="1">Uncharacterized protein</fullName>
    </submittedName>
</protein>
<evidence type="ECO:0000313" key="1">
    <source>
        <dbReference type="EMBL" id="VDP80259.1"/>
    </source>
</evidence>
<name>A0A183PZ08_9TREM</name>
<keyword evidence="2" id="KW-1185">Reference proteome</keyword>
<dbReference type="InterPro" id="IPR027417">
    <property type="entry name" value="P-loop_NTPase"/>
</dbReference>